<proteinExistence type="predicted"/>
<keyword evidence="2" id="KW-1185">Reference proteome</keyword>
<sequence>MGSQHKRHEGLKTFRRTAAKPKIEKKQAPVELTPLQQAHRTLSQELLNALATLVAPQLEDMETFTAQLQQIKQHFFKRNYELVFQNSELCDVYAARYLPSRALAYADLFHSTKPVLDLLYPPPRAMRPSERRLQPAVQKREPVRITAVGAGVGSELCALQLLPRLRLAELDVDVDEDLIEVLDRDIEMDVIDNAAYAPFLSTLETSMADAFPPPKAKLGQCTLRYHQEDILQYGTTDAFAAMLSETTLLTFMFVFNELFAASRVDAMKLIEAIAKNLPAGAHVLLIESAGDLSEVQVADGTMMAGQGLEVPT</sequence>
<organism evidence="1 2">
    <name type="scientific">Protomyces lactucae-debilis</name>
    <dbReference type="NCBI Taxonomy" id="2754530"/>
    <lineage>
        <taxon>Eukaryota</taxon>
        <taxon>Fungi</taxon>
        <taxon>Dikarya</taxon>
        <taxon>Ascomycota</taxon>
        <taxon>Taphrinomycotina</taxon>
        <taxon>Taphrinomycetes</taxon>
        <taxon>Taphrinales</taxon>
        <taxon>Protomycetaceae</taxon>
        <taxon>Protomyces</taxon>
    </lineage>
</organism>
<dbReference type="STRING" id="56484.A0A1Y2FAE3"/>
<comment type="caution">
    <text evidence="1">The sequence shown here is derived from an EMBL/GenBank/DDBJ whole genome shotgun (WGS) entry which is preliminary data.</text>
</comment>
<dbReference type="Proteomes" id="UP000193685">
    <property type="component" value="Unassembled WGS sequence"/>
</dbReference>
<name>A0A1Y2FAE3_PROLT</name>
<protein>
    <submittedName>
        <fullName evidence="1">Uncharacterized protein</fullName>
    </submittedName>
</protein>
<dbReference type="OrthoDB" id="6419443at2759"/>
<dbReference type="EMBL" id="MCFI01000012">
    <property type="protein sequence ID" value="ORY80892.1"/>
    <property type="molecule type" value="Genomic_DNA"/>
</dbReference>
<gene>
    <name evidence="1" type="ORF">BCR37DRAFT_393538</name>
</gene>
<reference evidence="1 2" key="1">
    <citation type="submission" date="2016-07" db="EMBL/GenBank/DDBJ databases">
        <title>Pervasive Adenine N6-methylation of Active Genes in Fungi.</title>
        <authorList>
            <consortium name="DOE Joint Genome Institute"/>
            <person name="Mondo S.J."/>
            <person name="Dannebaum R.O."/>
            <person name="Kuo R.C."/>
            <person name="Labutti K."/>
            <person name="Haridas S."/>
            <person name="Kuo A."/>
            <person name="Salamov A."/>
            <person name="Ahrendt S.R."/>
            <person name="Lipzen A."/>
            <person name="Sullivan W."/>
            <person name="Andreopoulos W.B."/>
            <person name="Clum A."/>
            <person name="Lindquist E."/>
            <person name="Daum C."/>
            <person name="Ramamoorthy G.K."/>
            <person name="Gryganskyi A."/>
            <person name="Culley D."/>
            <person name="Magnuson J.K."/>
            <person name="James T.Y."/>
            <person name="O'Malley M.A."/>
            <person name="Stajich J.E."/>
            <person name="Spatafora J.W."/>
            <person name="Visel A."/>
            <person name="Grigoriev I.V."/>
        </authorList>
    </citation>
    <scope>NUCLEOTIDE SEQUENCE [LARGE SCALE GENOMIC DNA]</scope>
    <source>
        <strain evidence="1 2">12-1054</strain>
    </source>
</reference>
<dbReference type="AlphaFoldDB" id="A0A1Y2FAE3"/>
<dbReference type="GeneID" id="63787920"/>
<accession>A0A1Y2FAE3</accession>
<evidence type="ECO:0000313" key="2">
    <source>
        <dbReference type="Proteomes" id="UP000193685"/>
    </source>
</evidence>
<evidence type="ECO:0000313" key="1">
    <source>
        <dbReference type="EMBL" id="ORY80892.1"/>
    </source>
</evidence>
<dbReference type="InterPro" id="IPR021463">
    <property type="entry name" value="Methyltransf_34"/>
</dbReference>
<dbReference type="RefSeq" id="XP_040724537.1">
    <property type="nucleotide sequence ID" value="XM_040871321.1"/>
</dbReference>
<dbReference type="Pfam" id="PF11312">
    <property type="entry name" value="Methyltransf_34"/>
    <property type="match status" value="1"/>
</dbReference>